<proteinExistence type="predicted"/>
<dbReference type="Proteomes" id="UP001558613">
    <property type="component" value="Unassembled WGS sequence"/>
</dbReference>
<evidence type="ECO:0000313" key="2">
    <source>
        <dbReference type="Proteomes" id="UP001558613"/>
    </source>
</evidence>
<reference evidence="1 2" key="1">
    <citation type="submission" date="2023-09" db="EMBL/GenBank/DDBJ databases">
        <authorList>
            <person name="Wang M."/>
        </authorList>
    </citation>
    <scope>NUCLEOTIDE SEQUENCE [LARGE SCALE GENOMIC DNA]</scope>
    <source>
        <strain evidence="1">GT-2023</strain>
        <tissue evidence="1">Liver</tissue>
    </source>
</reference>
<dbReference type="EMBL" id="JAYMGO010000008">
    <property type="protein sequence ID" value="KAL1269823.1"/>
    <property type="molecule type" value="Genomic_DNA"/>
</dbReference>
<name>A0ABR3MYV6_9TELE</name>
<protein>
    <submittedName>
        <fullName evidence="1">Uncharacterized protein</fullName>
    </submittedName>
</protein>
<evidence type="ECO:0000313" key="1">
    <source>
        <dbReference type="EMBL" id="KAL1269823.1"/>
    </source>
</evidence>
<comment type="caution">
    <text evidence="1">The sequence shown here is derived from an EMBL/GenBank/DDBJ whole genome shotgun (WGS) entry which is preliminary data.</text>
</comment>
<gene>
    <name evidence="1" type="ORF">QQF64_032112</name>
</gene>
<organism evidence="1 2">
    <name type="scientific">Cirrhinus molitorella</name>
    <name type="common">mud carp</name>
    <dbReference type="NCBI Taxonomy" id="172907"/>
    <lineage>
        <taxon>Eukaryota</taxon>
        <taxon>Metazoa</taxon>
        <taxon>Chordata</taxon>
        <taxon>Craniata</taxon>
        <taxon>Vertebrata</taxon>
        <taxon>Euteleostomi</taxon>
        <taxon>Actinopterygii</taxon>
        <taxon>Neopterygii</taxon>
        <taxon>Teleostei</taxon>
        <taxon>Ostariophysi</taxon>
        <taxon>Cypriniformes</taxon>
        <taxon>Cyprinidae</taxon>
        <taxon>Labeoninae</taxon>
        <taxon>Labeonini</taxon>
        <taxon>Cirrhinus</taxon>
    </lineage>
</organism>
<keyword evidence="2" id="KW-1185">Reference proteome</keyword>
<accession>A0ABR3MYV6</accession>
<sequence length="151" mass="16242">MGKRSQRVLLAPARVQVNSLSSSKAQDVQLNALPLSPVGPCCPNNTFENTSMKHTCAFHSPTPVVSSRYPSSMCGPGSPSSMETSEWLSGFVEMCGVLFPSARLFIQNPAAHAHNCCTAPQALCGAIVSSYKDTGSYDFDFYVKTPGRFED</sequence>